<protein>
    <recommendedName>
        <fullName evidence="4">Peptidase M10 metallopeptidase domain-containing protein</fullName>
    </recommendedName>
</protein>
<dbReference type="GO" id="GO:0008237">
    <property type="term" value="F:metallopeptidase activity"/>
    <property type="evidence" value="ECO:0007669"/>
    <property type="project" value="InterPro"/>
</dbReference>
<dbReference type="RefSeq" id="WP_197353728.1">
    <property type="nucleotide sequence ID" value="NZ_CP048882.1"/>
</dbReference>
<reference evidence="3" key="1">
    <citation type="submission" date="2020-02" db="EMBL/GenBank/DDBJ databases">
        <title>Streptomyces sp. ASO4wet.</title>
        <authorList>
            <person name="Risdian C."/>
            <person name="Landwehr W."/>
            <person name="Schupp P."/>
            <person name="Wink J."/>
        </authorList>
    </citation>
    <scope>NUCLEOTIDE SEQUENCE [LARGE SCALE GENOMIC DNA]</scope>
    <source>
        <strain evidence="3">ASO4wet</strain>
    </source>
</reference>
<proteinExistence type="predicted"/>
<dbReference type="SUPFAM" id="SSF55486">
    <property type="entry name" value="Metalloproteases ('zincins'), catalytic domain"/>
    <property type="match status" value="2"/>
</dbReference>
<dbReference type="AlphaFoldDB" id="A0A7T1WUU3"/>
<keyword evidence="3" id="KW-1185">Reference proteome</keyword>
<dbReference type="Proteomes" id="UP000595046">
    <property type="component" value="Chromosome"/>
</dbReference>
<dbReference type="EMBL" id="CP048882">
    <property type="protein sequence ID" value="QPP09969.1"/>
    <property type="molecule type" value="Genomic_DNA"/>
</dbReference>
<dbReference type="KEGG" id="sbat:G4Z16_30115"/>
<evidence type="ECO:0000313" key="2">
    <source>
        <dbReference type="EMBL" id="QPP09969.1"/>
    </source>
</evidence>
<sequence>MLKRTLTAAAAIAAALALTVTQAQAAEITTSGTGWKINTGEKVKALSPSQANTIVFSSTAIKSWYAPYLSRALTQLRAEGLKMAVGGVKAMSTAMCPPRGTIYFTEAYRPLSGKPGYSRAGSCVDSQGVQYSGIVWMNSEYRSGTWKLGAALSHNLPPHELLHALGLDHPNHDKDRDGTVEAYECVATSFGNKPLMCSPNGGYRTTANRGKLVGYDINGVRALLANARILGSK</sequence>
<feature type="signal peptide" evidence="1">
    <location>
        <begin position="1"/>
        <end position="25"/>
    </location>
</feature>
<evidence type="ECO:0000256" key="1">
    <source>
        <dbReference type="SAM" id="SignalP"/>
    </source>
</evidence>
<keyword evidence="1" id="KW-0732">Signal</keyword>
<evidence type="ECO:0008006" key="4">
    <source>
        <dbReference type="Google" id="ProtNLM"/>
    </source>
</evidence>
<evidence type="ECO:0000313" key="3">
    <source>
        <dbReference type="Proteomes" id="UP000595046"/>
    </source>
</evidence>
<feature type="chain" id="PRO_5032957184" description="Peptidase M10 metallopeptidase domain-containing protein" evidence="1">
    <location>
        <begin position="26"/>
        <end position="233"/>
    </location>
</feature>
<dbReference type="InterPro" id="IPR024079">
    <property type="entry name" value="MetalloPept_cat_dom_sf"/>
</dbReference>
<accession>A0A7T1WUU3</accession>
<name>A0A7T1WUU3_9ACTN</name>
<gene>
    <name evidence="2" type="ORF">G4Z16_30115</name>
</gene>
<organism evidence="2 3">
    <name type="scientific">Streptomyces bathyalis</name>
    <dbReference type="NCBI Taxonomy" id="2710756"/>
    <lineage>
        <taxon>Bacteria</taxon>
        <taxon>Bacillati</taxon>
        <taxon>Actinomycetota</taxon>
        <taxon>Actinomycetes</taxon>
        <taxon>Kitasatosporales</taxon>
        <taxon>Streptomycetaceae</taxon>
        <taxon>Streptomyces</taxon>
    </lineage>
</organism>
<dbReference type="Gene3D" id="3.40.390.10">
    <property type="entry name" value="Collagenase (Catalytic Domain)"/>
    <property type="match status" value="1"/>
</dbReference>